<dbReference type="PANTHER" id="PTHR47186">
    <property type="entry name" value="LEUCINE-RICH REPEAT-CONTAINING PROTEIN 57"/>
    <property type="match status" value="1"/>
</dbReference>
<keyword evidence="3" id="KW-0611">Plant defense</keyword>
<dbReference type="Pfam" id="PF23598">
    <property type="entry name" value="LRR_14"/>
    <property type="match status" value="1"/>
</dbReference>
<dbReference type="Gene3D" id="1.10.8.430">
    <property type="entry name" value="Helical domain of apoptotic protease-activating factors"/>
    <property type="match status" value="1"/>
</dbReference>
<dbReference type="GO" id="GO:0043531">
    <property type="term" value="F:ADP binding"/>
    <property type="evidence" value="ECO:0007669"/>
    <property type="project" value="InterPro"/>
</dbReference>
<dbReference type="Pfam" id="PF18052">
    <property type="entry name" value="Rx_N"/>
    <property type="match status" value="1"/>
</dbReference>
<sequence>MADAVVSSILQQLAKIVDREVEQELRLIVGVKQEVEKMRSTFRTIQAVLVDAEKRHFREEAVKVWLDKLKHISYDIDDVLDEWNTAILKSQIERDIHPHQSLLSSFLPSKVRSCIPYPCSRFGGLAFRHDIALKIKGLNEMLQGIAREKDDFSFTISNTDLNFERPKTTSLIDESDVYGRDRDKDVLVDVLTDNNGEGIVGKGISLVAIIAFLGRSIEDCENFESIGRQFVKKCAGLPLAIKTLASLLRFKRTKEQWQKILDTSDGIEVQRQVESPHGNVRHLTLIPHGDHVPILDPIKGVEKLRSFLVPFSYCDDTPKAYAALPKLFHQLISLRMLGFYCKPFQRHFVGILEIPNEIGKLIHLRYLSLEGNKGLFELPETVCDLCNLQTLNIRRCFNLRKLPPRMEKLINLRHLQNAETFSITFMPKGMQRLTSLQSLEWFVVKKEGASNESETSSSSLSCSLEDLGNLIHLRGHLWIRELGNYVGEEASEARPKETTPLSAKAGLRELSLSFGGGDDKEQEKRMEDEASVVQALHPPPQLESLRIGCCKGPALVLPDWMLSLTSLKSVELLNCSNWEFLPPMGKLPSLESLTIEYMKKVKRVGEEFLGVGVETNEGQASTSTCCSSSSVNQNIAYFPGLKQLQFHSMYGWEEWEYECEKVVFRSRGDESSSSSSSSNILPIIMPKLQRTLILKRMPKVEDVATPSSSKSSSPTIGDS</sequence>
<dbReference type="EMBL" id="AWUE01020752">
    <property type="protein sequence ID" value="OMO66419.1"/>
    <property type="molecule type" value="Genomic_DNA"/>
</dbReference>
<dbReference type="CDD" id="cd14798">
    <property type="entry name" value="RX-CC_like"/>
    <property type="match status" value="1"/>
</dbReference>
<dbReference type="InterPro" id="IPR042197">
    <property type="entry name" value="Apaf_helical"/>
</dbReference>
<dbReference type="Proteomes" id="UP000187203">
    <property type="component" value="Unassembled WGS sequence"/>
</dbReference>
<evidence type="ECO:0000256" key="3">
    <source>
        <dbReference type="ARBA" id="ARBA00022821"/>
    </source>
</evidence>
<proteinExistence type="predicted"/>
<dbReference type="Gene3D" id="3.80.10.10">
    <property type="entry name" value="Ribonuclease Inhibitor"/>
    <property type="match status" value="1"/>
</dbReference>
<dbReference type="AlphaFoldDB" id="A0A1R3H7T3"/>
<dbReference type="GO" id="GO:0006952">
    <property type="term" value="P:defense response"/>
    <property type="evidence" value="ECO:0007669"/>
    <property type="project" value="UniProtKB-KW"/>
</dbReference>
<reference evidence="8" key="1">
    <citation type="submission" date="2013-09" db="EMBL/GenBank/DDBJ databases">
        <title>Corchorus olitorius genome sequencing.</title>
        <authorList>
            <person name="Alam M."/>
            <person name="Haque M.S."/>
            <person name="Islam M.S."/>
            <person name="Emdad E.M."/>
            <person name="Islam M.M."/>
            <person name="Ahmed B."/>
            <person name="Halim A."/>
            <person name="Hossen Q.M.M."/>
            <person name="Hossain M.Z."/>
            <person name="Ahmed R."/>
            <person name="Khan M.M."/>
            <person name="Islam R."/>
            <person name="Rashid M.M."/>
            <person name="Khan S.A."/>
            <person name="Rahman M.S."/>
            <person name="Alam M."/>
            <person name="Yahiya A.S."/>
            <person name="Khan M.S."/>
            <person name="Azam M.S."/>
            <person name="Haque T."/>
            <person name="Lashkar M.Z.H."/>
            <person name="Akhand A.I."/>
            <person name="Morshed G."/>
            <person name="Roy S."/>
            <person name="Uddin K.S."/>
            <person name="Rabeya T."/>
            <person name="Hossain A.S."/>
            <person name="Chowdhury A."/>
            <person name="Snigdha A.R."/>
            <person name="Mortoza M.S."/>
            <person name="Matin S.A."/>
            <person name="Hoque S.M.E."/>
            <person name="Islam M.K."/>
            <person name="Roy D.K."/>
            <person name="Haider R."/>
            <person name="Moosa M.M."/>
            <person name="Elias S.M."/>
            <person name="Hasan A.M."/>
            <person name="Jahan S."/>
            <person name="Shafiuddin M."/>
            <person name="Mahmood N."/>
            <person name="Shommy N.S."/>
        </authorList>
    </citation>
    <scope>NUCLEOTIDE SEQUENCE [LARGE SCALE GENOMIC DNA]</scope>
    <source>
        <strain evidence="8">cv. O-4</strain>
    </source>
</reference>
<accession>A0A1R3H7T3</accession>
<evidence type="ECO:0000256" key="2">
    <source>
        <dbReference type="ARBA" id="ARBA00022741"/>
    </source>
</evidence>
<comment type="caution">
    <text evidence="7">The sequence shown here is derived from an EMBL/GenBank/DDBJ whole genome shotgun (WGS) entry which is preliminary data.</text>
</comment>
<dbReference type="STRING" id="93759.A0A1R3H7T3"/>
<feature type="domain" description="Disease resistance R13L4/SHOC-2-like LRR" evidence="6">
    <location>
        <begin position="356"/>
        <end position="647"/>
    </location>
</feature>
<gene>
    <name evidence="7" type="ORF">COLO4_30579</name>
</gene>
<evidence type="ECO:0000259" key="5">
    <source>
        <dbReference type="Pfam" id="PF18052"/>
    </source>
</evidence>
<keyword evidence="2" id="KW-0547">Nucleotide-binding</keyword>
<feature type="domain" description="Disease resistance N-terminal" evidence="5">
    <location>
        <begin position="5"/>
        <end position="95"/>
    </location>
</feature>
<dbReference type="InterPro" id="IPR038005">
    <property type="entry name" value="RX-like_CC"/>
</dbReference>
<dbReference type="InterPro" id="IPR055414">
    <property type="entry name" value="LRR_R13L4/SHOC2-like"/>
</dbReference>
<keyword evidence="1" id="KW-0677">Repeat</keyword>
<keyword evidence="8" id="KW-1185">Reference proteome</keyword>
<dbReference type="PANTHER" id="PTHR47186:SF30">
    <property type="entry name" value="EF-HAND DOMAIN-CONTAINING PROTEIN"/>
    <property type="match status" value="1"/>
</dbReference>
<feature type="region of interest" description="Disordered" evidence="4">
    <location>
        <begin position="699"/>
        <end position="719"/>
    </location>
</feature>
<dbReference type="SUPFAM" id="SSF52058">
    <property type="entry name" value="L domain-like"/>
    <property type="match status" value="1"/>
</dbReference>
<evidence type="ECO:0000259" key="6">
    <source>
        <dbReference type="Pfam" id="PF23598"/>
    </source>
</evidence>
<evidence type="ECO:0000313" key="7">
    <source>
        <dbReference type="EMBL" id="OMO66419.1"/>
    </source>
</evidence>
<dbReference type="InterPro" id="IPR041118">
    <property type="entry name" value="Rx_N"/>
</dbReference>
<evidence type="ECO:0000256" key="4">
    <source>
        <dbReference type="SAM" id="MobiDB-lite"/>
    </source>
</evidence>
<evidence type="ECO:0000313" key="8">
    <source>
        <dbReference type="Proteomes" id="UP000187203"/>
    </source>
</evidence>
<name>A0A1R3H7T3_9ROSI</name>
<organism evidence="7 8">
    <name type="scientific">Corchorus olitorius</name>
    <dbReference type="NCBI Taxonomy" id="93759"/>
    <lineage>
        <taxon>Eukaryota</taxon>
        <taxon>Viridiplantae</taxon>
        <taxon>Streptophyta</taxon>
        <taxon>Embryophyta</taxon>
        <taxon>Tracheophyta</taxon>
        <taxon>Spermatophyta</taxon>
        <taxon>Magnoliopsida</taxon>
        <taxon>eudicotyledons</taxon>
        <taxon>Gunneridae</taxon>
        <taxon>Pentapetalae</taxon>
        <taxon>rosids</taxon>
        <taxon>malvids</taxon>
        <taxon>Malvales</taxon>
        <taxon>Malvaceae</taxon>
        <taxon>Grewioideae</taxon>
        <taxon>Apeibeae</taxon>
        <taxon>Corchorus</taxon>
    </lineage>
</organism>
<dbReference type="InterPro" id="IPR032675">
    <property type="entry name" value="LRR_dom_sf"/>
</dbReference>
<dbReference type="SUPFAM" id="SSF52540">
    <property type="entry name" value="P-loop containing nucleoside triphosphate hydrolases"/>
    <property type="match status" value="1"/>
</dbReference>
<dbReference type="InterPro" id="IPR027417">
    <property type="entry name" value="P-loop_NTPase"/>
</dbReference>
<dbReference type="GO" id="GO:0051707">
    <property type="term" value="P:response to other organism"/>
    <property type="evidence" value="ECO:0007669"/>
    <property type="project" value="UniProtKB-ARBA"/>
</dbReference>
<protein>
    <submittedName>
        <fullName evidence="7">NB-ARC domain-containing protein</fullName>
    </submittedName>
</protein>
<evidence type="ECO:0000256" key="1">
    <source>
        <dbReference type="ARBA" id="ARBA00022737"/>
    </source>
</evidence>
<dbReference type="Gene3D" id="1.20.5.4130">
    <property type="match status" value="1"/>
</dbReference>
<dbReference type="OrthoDB" id="5279713at2759"/>